<evidence type="ECO:0000313" key="2">
    <source>
        <dbReference type="Proteomes" id="UP000003744"/>
    </source>
</evidence>
<comment type="caution">
    <text evidence="1">The sequence shown here is derived from an EMBL/GenBank/DDBJ whole genome shotgun (WGS) entry which is preliminary data.</text>
</comment>
<name>C2CHI8_9FIRM</name>
<sequence length="117" mass="13433">MGCKRFLDKEIMEDFINTNFNSISDFCRKLGVSRSHFDGMIKREISCGIKTRGKLTNLLNDYEVNLEDVLEPLPIIMGDKSFKEIQVSDKDGNLIVSINSCNEISDKNFKVEYIPFD</sequence>
<dbReference type="HOGENOM" id="CLU_2103906_0_0_9"/>
<reference evidence="1 2" key="1">
    <citation type="submission" date="2009-01" db="EMBL/GenBank/DDBJ databases">
        <authorList>
            <person name="Qin X."/>
            <person name="Bachman B."/>
            <person name="Battles P."/>
            <person name="Bell A."/>
            <person name="Bess C."/>
            <person name="Bickham C."/>
            <person name="Chaboub L."/>
            <person name="Chen D."/>
            <person name="Coyle M."/>
            <person name="Deiros D.R."/>
            <person name="Dinh H."/>
            <person name="Forbes L."/>
            <person name="Fowler G."/>
            <person name="Francisco L."/>
            <person name="Fu Q."/>
            <person name="Gubbala S."/>
            <person name="Hale W."/>
            <person name="Han Y."/>
            <person name="Hemphill L."/>
            <person name="Highlander S.K."/>
            <person name="Hirani K."/>
            <person name="Hogues M."/>
            <person name="Jackson L."/>
            <person name="Jakkamsetti A."/>
            <person name="Javaid M."/>
            <person name="Jiang H."/>
            <person name="Korchina V."/>
            <person name="Kovar C."/>
            <person name="Lara F."/>
            <person name="Lee S."/>
            <person name="Mata R."/>
            <person name="Mathew T."/>
            <person name="Moen C."/>
            <person name="Morales K."/>
            <person name="Munidasa M."/>
            <person name="Nazareth L."/>
            <person name="Ngo R."/>
            <person name="Nguyen L."/>
            <person name="Okwuonu G."/>
            <person name="Ongeri F."/>
            <person name="Patil S."/>
            <person name="Petrosino J."/>
            <person name="Pham C."/>
            <person name="Pham P."/>
            <person name="Pu L.-L."/>
            <person name="Puazo M."/>
            <person name="Raj R."/>
            <person name="Reid J."/>
            <person name="Rouhana J."/>
            <person name="Saada N."/>
            <person name="Shang Y."/>
            <person name="Simmons D."/>
            <person name="Thornton R."/>
            <person name="Warren J."/>
            <person name="Weissenberger G."/>
            <person name="Zhang J."/>
            <person name="Zhang L."/>
            <person name="Zhou C."/>
            <person name="Zhu D."/>
            <person name="Muzny D."/>
            <person name="Worley K."/>
            <person name="Gibbs R."/>
        </authorList>
    </citation>
    <scope>NUCLEOTIDE SEQUENCE [LARGE SCALE GENOMIC DNA]</scope>
    <source>
        <strain evidence="1 2">ATCC 35098</strain>
    </source>
</reference>
<dbReference type="RefSeq" id="WP_004837060.1">
    <property type="nucleotide sequence ID" value="NZ_GG666297.1"/>
</dbReference>
<evidence type="ECO:0000313" key="1">
    <source>
        <dbReference type="EMBL" id="EEI82943.1"/>
    </source>
</evidence>
<dbReference type="eggNOG" id="ENOG5030GJ4">
    <property type="taxonomic scope" value="Bacteria"/>
</dbReference>
<dbReference type="Proteomes" id="UP000003744">
    <property type="component" value="Unassembled WGS sequence"/>
</dbReference>
<proteinExistence type="predicted"/>
<dbReference type="AlphaFoldDB" id="C2CHI8"/>
<protein>
    <recommendedName>
        <fullName evidence="3">HTH cro/C1-type domain-containing protein</fullName>
    </recommendedName>
</protein>
<gene>
    <name evidence="1" type="ORF">HMPREF0077_0948</name>
</gene>
<evidence type="ECO:0008006" key="3">
    <source>
        <dbReference type="Google" id="ProtNLM"/>
    </source>
</evidence>
<organism evidence="1 2">
    <name type="scientific">Anaerococcus tetradius ATCC 35098</name>
    <dbReference type="NCBI Taxonomy" id="525255"/>
    <lineage>
        <taxon>Bacteria</taxon>
        <taxon>Bacillati</taxon>
        <taxon>Bacillota</taxon>
        <taxon>Tissierellia</taxon>
        <taxon>Tissierellales</taxon>
        <taxon>Peptoniphilaceae</taxon>
        <taxon>Anaerococcus</taxon>
    </lineage>
</organism>
<accession>C2CHI8</accession>
<dbReference type="EMBL" id="ACGC01000049">
    <property type="protein sequence ID" value="EEI82943.1"/>
    <property type="molecule type" value="Genomic_DNA"/>
</dbReference>